<dbReference type="InterPro" id="IPR013486">
    <property type="entry name" value="SpoIID/LytB"/>
</dbReference>
<accession>C0GHN1</accession>
<dbReference type="NCBIfam" id="TIGR02669">
    <property type="entry name" value="SpoIID_LytB"/>
    <property type="match status" value="1"/>
</dbReference>
<name>C0GHN1_DETAL</name>
<dbReference type="Pfam" id="PF08486">
    <property type="entry name" value="SpoIID"/>
    <property type="match status" value="1"/>
</dbReference>
<dbReference type="RefSeq" id="WP_008517047.1">
    <property type="nucleotide sequence ID" value="NZ_ACJM01000009.1"/>
</dbReference>
<dbReference type="InterPro" id="IPR013693">
    <property type="entry name" value="SpoIID/LytB_N"/>
</dbReference>
<comment type="caution">
    <text evidence="2">The sequence shown here is derived from an EMBL/GenBank/DDBJ whole genome shotgun (WGS) entry which is preliminary data.</text>
</comment>
<gene>
    <name evidence="2" type="ORF">DealDRAFT_1990</name>
</gene>
<sequence length="713" mass="78399">MRKAALILGLMVVAAVVAFLVMQQARQDIHNTIQQFFSGAGQGKEVAADYLDESFQGKEALLKSLADSELFFLEEIEEIRLQSFNSATVSLVMGLGEDRSHMVEAQMARTPQGWKISSFPELALVPVAIVLNETPETVTFLTADGLELSFNRSADIQSAGEGAPKAGMLVGVGDEIAYFAAFTPGEINKLLTVTEATLEGELAGFLPTTEDTAFFRQEEGLHTADRSDLIVGMENLTVYWQDDLIKAVTMPEEFVPQTIRAALNTTDFRGLLHENVQLSGQSPLTLEDRISGNSLRAAAGVVTITASDNEVRVVLPSGESQGFDNRLYITADSGRISIDSLSRGNPRFTPSYAGHLEVRAFNGQLQLVNEVPLDTYLYSVVPSEMPVSFGVEPLKVQAVAARSYAVSSIYRSGFRAYAAHVDDSVSSQVYNNVPEYPESTRAVNETSGRILTYGDAIADTRFFSTSSGVTANFEEVWHDPATGAFPASPVSYLVSGPQLKSGSLPDVSGEEGARKFFTSGDWDSYDKASPWFRWEVEMTREELEDSIKQFLPERQRAQSDYVLTEENGRFVAKEIPADPLGKLEDLRVIQRGEGGNIMELEIAGENGTYRLLKEYTIRFTLRPVRTSGSRDIILKRHDGSTLSNYTILPSTFMVLDIERDNNNQITNIRFRGGGNGHGVGMSQFGVRGLAENGYNFEQILAHFYPGTVLEQLY</sequence>
<reference evidence="2 3" key="1">
    <citation type="submission" date="2009-02" db="EMBL/GenBank/DDBJ databases">
        <title>Sequencing of the draft genome and assembly of Dethiobacter alkaliphilus AHT 1.</title>
        <authorList>
            <consortium name="US DOE Joint Genome Institute (JGI-PGF)"/>
            <person name="Lucas S."/>
            <person name="Copeland A."/>
            <person name="Lapidus A."/>
            <person name="Glavina del Rio T."/>
            <person name="Dalin E."/>
            <person name="Tice H."/>
            <person name="Bruce D."/>
            <person name="Goodwin L."/>
            <person name="Pitluck S."/>
            <person name="Larimer F."/>
            <person name="Land M.L."/>
            <person name="Hauser L."/>
            <person name="Muyzer G."/>
        </authorList>
    </citation>
    <scope>NUCLEOTIDE SEQUENCE [LARGE SCALE GENOMIC DNA]</scope>
    <source>
        <strain evidence="2 3">AHT 1</strain>
    </source>
</reference>
<evidence type="ECO:0000259" key="1">
    <source>
        <dbReference type="Pfam" id="PF08486"/>
    </source>
</evidence>
<dbReference type="Proteomes" id="UP000006443">
    <property type="component" value="Unassembled WGS sequence"/>
</dbReference>
<proteinExistence type="predicted"/>
<dbReference type="AlphaFoldDB" id="C0GHN1"/>
<protein>
    <submittedName>
        <fullName evidence="2">SpoIID/LytB domain protein</fullName>
    </submittedName>
</protein>
<feature type="domain" description="Sporulation stage II protein D amidase enhancer LytB N-terminal" evidence="1">
    <location>
        <begin position="362"/>
        <end position="453"/>
    </location>
</feature>
<evidence type="ECO:0000313" key="3">
    <source>
        <dbReference type="Proteomes" id="UP000006443"/>
    </source>
</evidence>
<evidence type="ECO:0000313" key="2">
    <source>
        <dbReference type="EMBL" id="EEG77237.1"/>
    </source>
</evidence>
<dbReference type="STRING" id="555088.DealDRAFT_1990"/>
<dbReference type="GO" id="GO:0030435">
    <property type="term" value="P:sporulation resulting in formation of a cellular spore"/>
    <property type="evidence" value="ECO:0007669"/>
    <property type="project" value="InterPro"/>
</dbReference>
<keyword evidence="3" id="KW-1185">Reference proteome</keyword>
<organism evidence="2 3">
    <name type="scientific">Dethiobacter alkaliphilus AHT 1</name>
    <dbReference type="NCBI Taxonomy" id="555088"/>
    <lineage>
        <taxon>Bacteria</taxon>
        <taxon>Bacillati</taxon>
        <taxon>Bacillota</taxon>
        <taxon>Dethiobacteria</taxon>
        <taxon>Dethiobacterales</taxon>
        <taxon>Dethiobacteraceae</taxon>
        <taxon>Dethiobacter</taxon>
    </lineage>
</organism>
<dbReference type="EMBL" id="ACJM01000009">
    <property type="protein sequence ID" value="EEG77237.1"/>
    <property type="molecule type" value="Genomic_DNA"/>
</dbReference>
<dbReference type="eggNOG" id="COG2385">
    <property type="taxonomic scope" value="Bacteria"/>
</dbReference>